<organism evidence="2 3">
    <name type="scientific">Paractinoplanes pyxinae</name>
    <dbReference type="NCBI Taxonomy" id="2997416"/>
    <lineage>
        <taxon>Bacteria</taxon>
        <taxon>Bacillati</taxon>
        <taxon>Actinomycetota</taxon>
        <taxon>Actinomycetes</taxon>
        <taxon>Micromonosporales</taxon>
        <taxon>Micromonosporaceae</taxon>
        <taxon>Paractinoplanes</taxon>
    </lineage>
</organism>
<dbReference type="Pfam" id="PF00931">
    <property type="entry name" value="NB-ARC"/>
    <property type="match status" value="1"/>
</dbReference>
<evidence type="ECO:0000259" key="1">
    <source>
        <dbReference type="Pfam" id="PF00931"/>
    </source>
</evidence>
<comment type="caution">
    <text evidence="2">The sequence shown here is derived from an EMBL/GenBank/DDBJ whole genome shotgun (WGS) entry which is preliminary data.</text>
</comment>
<keyword evidence="3" id="KW-1185">Reference proteome</keyword>
<dbReference type="Pfam" id="PF13749">
    <property type="entry name" value="HATPase_c_4"/>
    <property type="match status" value="1"/>
</dbReference>
<evidence type="ECO:0000313" key="3">
    <source>
        <dbReference type="Proteomes" id="UP001151002"/>
    </source>
</evidence>
<dbReference type="Proteomes" id="UP001151002">
    <property type="component" value="Unassembled WGS sequence"/>
</dbReference>
<dbReference type="InterPro" id="IPR002182">
    <property type="entry name" value="NB-ARC"/>
</dbReference>
<dbReference type="PANTHER" id="PTHR46082:SF6">
    <property type="entry name" value="AAA+ ATPASE DOMAIN-CONTAINING PROTEIN-RELATED"/>
    <property type="match status" value="1"/>
</dbReference>
<dbReference type="NCBIfam" id="NF040586">
    <property type="entry name" value="FxSxx_TPR"/>
    <property type="match status" value="1"/>
</dbReference>
<evidence type="ECO:0000313" key="2">
    <source>
        <dbReference type="EMBL" id="MCY1136832.1"/>
    </source>
</evidence>
<dbReference type="InterPro" id="IPR053137">
    <property type="entry name" value="NLR-like"/>
</dbReference>
<dbReference type="RefSeq" id="WP_267560611.1">
    <property type="nucleotide sequence ID" value="NZ_JAPNTZ010000001.1"/>
</dbReference>
<proteinExistence type="predicted"/>
<dbReference type="PANTHER" id="PTHR46082">
    <property type="entry name" value="ATP/GTP-BINDING PROTEIN-RELATED"/>
    <property type="match status" value="1"/>
</dbReference>
<feature type="domain" description="NB-ARC" evidence="1">
    <location>
        <begin position="570"/>
        <end position="720"/>
    </location>
</feature>
<sequence length="1226" mass="133858">MSDRSLRVFLSYSSDLLAHPAGRDFASAAERAVTRANCSFVHTEGHGGPRLAEQIDAADVYVGLAGSRYGSPAEDDPTRSYAEIEFDAASSQKPPLTRLVFLFADRSGTDSRQRVFQRRLRESGLVVAEVTDLYELETALFEALTEEKDRRRAKDAAELPARPGQAVRRRVVRLLAHPKDREPAAELTRWLHAAGFTSDDGYDAPQVVCATYRAVGTGWLDEQVLGPRSVLVEMDEDLDLGPLAGRHSVPAYGLSGESVTSGLRSLLAPYFPPEPPGEEPAAVVTDPEHGQLDYLEQLTDADTFDLDEVGDFRRKLRRDVAERLPDSLSAWQFLERCGLMRGRRLTRAGVLLFGNDPTVVLPTAVVQCVQYFGDDLTARRERVDLHGPLARQIERAWRFIADRVRQGEAPSASSARSEPVYRYPMVAVREVLANALVHRNYEDRGRSVHVRLFANRLEISSPGDWEGRDLPPGTEQSLSALAGESRHRNFRVASTLSWTGLVEGEGSGIPSTVADCARAGAPEPVVTHADGFVRVVLRPAAGKGGEAAAGEKVWNIPARTAAFTGRESELGDLSQKIERGGPTVVQAMVGMGGVGKSAAAIEYAHRHSTDYDVAWWVNAGDPALIPDQLAELARALGVVDRNAPVESAVARLGGALRDRDRWLIVFDNAEDPQSLNRFLPSGRGHIIITSRTSDWRHVARTQQVDVFSREESVRLLRSGVPNLNDRDAGRVAEALGDLPLAVALSAAFLAETGIEVDEYLQSITAHELLGRPANRFPESVAVSSQLAFDRLDDQNPAALQLLTMLAWLAPDPVPRTLFTDHADTLPGPLSDTARRPLAFAEAAGLLTRFSLARVTPDTLQLHRLMAALLRERATDQNPGHDWRFRTARLLTNATDDLPADEPRSWPQWSRLLPHVLATGDAVEDPRLLSRAADYLHARGQASAALPLRDRVLRIDREHLGENHAKTLTSAANLAVELAATGRIAEARDLLEDTVGRQRRVLGQDDPGTLAATENLANVLRALGELERARELSEDVFTRRRRLLGPEFPATLTSAGNLGTSLLAMGLLDEARALFEHVLELQRRAVGPDHPDTLTTVSNLAAVLRQAGRYREARDLDEENLARRTRILGGDHPATLTTAYNLTVDHAGLGDEAAARRSAGSIVAQSSQAGGDPSRQQLAVLAALIDQGLVNTGDIGSAWEAALRQVVRDSDVVVPPAEDLYRLERRD</sequence>
<dbReference type="Pfam" id="PF13424">
    <property type="entry name" value="TPR_12"/>
    <property type="match status" value="1"/>
</dbReference>
<reference evidence="2" key="1">
    <citation type="submission" date="2022-11" db="EMBL/GenBank/DDBJ databases">
        <authorList>
            <person name="Somphong A."/>
            <person name="Phongsopitanun W."/>
        </authorList>
    </citation>
    <scope>NUCLEOTIDE SEQUENCE</scope>
    <source>
        <strain evidence="2">Pm04-4</strain>
    </source>
</reference>
<dbReference type="InterPro" id="IPR027417">
    <property type="entry name" value="P-loop_NTPase"/>
</dbReference>
<protein>
    <submittedName>
        <fullName evidence="2">FxSxx-COOH system tetratricopeptide repeat protein</fullName>
    </submittedName>
</protein>
<gene>
    <name evidence="2" type="primary">fxsT</name>
    <name evidence="2" type="ORF">OWR29_02400</name>
</gene>
<dbReference type="EMBL" id="JAPNTZ010000001">
    <property type="protein sequence ID" value="MCY1136832.1"/>
    <property type="molecule type" value="Genomic_DNA"/>
</dbReference>
<dbReference type="Gene3D" id="3.40.50.300">
    <property type="entry name" value="P-loop containing nucleotide triphosphate hydrolases"/>
    <property type="match status" value="1"/>
</dbReference>
<dbReference type="InterPro" id="IPR038475">
    <property type="entry name" value="RecG_C_sf"/>
</dbReference>
<accession>A0ABT4ARL3</accession>
<dbReference type="Pfam" id="PF13374">
    <property type="entry name" value="TPR_10"/>
    <property type="match status" value="2"/>
</dbReference>
<dbReference type="Gene3D" id="1.25.40.10">
    <property type="entry name" value="Tetratricopeptide repeat domain"/>
    <property type="match status" value="2"/>
</dbReference>
<dbReference type="SUPFAM" id="SSF52540">
    <property type="entry name" value="P-loop containing nucleoside triphosphate hydrolases"/>
    <property type="match status" value="1"/>
</dbReference>
<dbReference type="InterPro" id="IPR011990">
    <property type="entry name" value="TPR-like_helical_dom_sf"/>
</dbReference>
<name>A0ABT4ARL3_9ACTN</name>
<dbReference type="SUPFAM" id="SSF48452">
    <property type="entry name" value="TPR-like"/>
    <property type="match status" value="2"/>
</dbReference>
<dbReference type="Gene3D" id="3.30.565.60">
    <property type="match status" value="1"/>
</dbReference>